<accession>A0A9P8CCA2</accession>
<evidence type="ECO:0000313" key="2">
    <source>
        <dbReference type="Proteomes" id="UP000887226"/>
    </source>
</evidence>
<feature type="non-terminal residue" evidence="1">
    <location>
        <position position="120"/>
    </location>
</feature>
<dbReference type="EMBL" id="MU254213">
    <property type="protein sequence ID" value="KAG9241437.1"/>
    <property type="molecule type" value="Genomic_DNA"/>
</dbReference>
<reference evidence="1" key="1">
    <citation type="journal article" date="2021" name="IMA Fungus">
        <title>Genomic characterization of three marine fungi, including Emericellopsis atlantica sp. nov. with signatures of a generalist lifestyle and marine biomass degradation.</title>
        <authorList>
            <person name="Hagestad O.C."/>
            <person name="Hou L."/>
            <person name="Andersen J.H."/>
            <person name="Hansen E.H."/>
            <person name="Altermark B."/>
            <person name="Li C."/>
            <person name="Kuhnert E."/>
            <person name="Cox R.J."/>
            <person name="Crous P.W."/>
            <person name="Spatafora J.W."/>
            <person name="Lail K."/>
            <person name="Amirebrahimi M."/>
            <person name="Lipzen A."/>
            <person name="Pangilinan J."/>
            <person name="Andreopoulos W."/>
            <person name="Hayes R.D."/>
            <person name="Ng V."/>
            <person name="Grigoriev I.V."/>
            <person name="Jackson S.A."/>
            <person name="Sutton T.D.S."/>
            <person name="Dobson A.D.W."/>
            <person name="Rama T."/>
        </authorList>
    </citation>
    <scope>NUCLEOTIDE SEQUENCE</scope>
    <source>
        <strain evidence="1">TRa3180A</strain>
    </source>
</reference>
<sequence length="120" mass="13594">GDPRVLRQRKRPREFSSKVEIANIPFGNQATKELSIPTVAHGYNYRKGAVDEFDRLIAQNAGLRKVRSGGHQALEYRLLHTVLINCYLLAFNSNVPKPRAVSFRSQTDFRDQLISALLAE</sequence>
<keyword evidence="2" id="KW-1185">Reference proteome</keyword>
<protein>
    <submittedName>
        <fullName evidence="1">Uncharacterized protein</fullName>
    </submittedName>
</protein>
<proteinExistence type="predicted"/>
<dbReference type="OrthoDB" id="2431486at2759"/>
<dbReference type="AlphaFoldDB" id="A0A9P8CCA2"/>
<organism evidence="1 2">
    <name type="scientific">Calycina marina</name>
    <dbReference type="NCBI Taxonomy" id="1763456"/>
    <lineage>
        <taxon>Eukaryota</taxon>
        <taxon>Fungi</taxon>
        <taxon>Dikarya</taxon>
        <taxon>Ascomycota</taxon>
        <taxon>Pezizomycotina</taxon>
        <taxon>Leotiomycetes</taxon>
        <taxon>Helotiales</taxon>
        <taxon>Pezizellaceae</taxon>
        <taxon>Calycina</taxon>
    </lineage>
</organism>
<evidence type="ECO:0000313" key="1">
    <source>
        <dbReference type="EMBL" id="KAG9241437.1"/>
    </source>
</evidence>
<dbReference type="Proteomes" id="UP000887226">
    <property type="component" value="Unassembled WGS sequence"/>
</dbReference>
<gene>
    <name evidence="1" type="ORF">BJ878DRAFT_447531</name>
</gene>
<feature type="non-terminal residue" evidence="1">
    <location>
        <position position="1"/>
    </location>
</feature>
<comment type="caution">
    <text evidence="1">The sequence shown here is derived from an EMBL/GenBank/DDBJ whole genome shotgun (WGS) entry which is preliminary data.</text>
</comment>
<name>A0A9P8CCA2_9HELO</name>